<dbReference type="PANTHER" id="PTHR34978">
    <property type="entry name" value="POSSIBLE SENSOR-TRANSDUCER PROTEIN BLAR"/>
    <property type="match status" value="1"/>
</dbReference>
<name>A0A2D0NJ02_FLAN2</name>
<feature type="transmembrane region" description="Helical" evidence="1">
    <location>
        <begin position="96"/>
        <end position="118"/>
    </location>
</feature>
<keyword evidence="1" id="KW-0812">Transmembrane</keyword>
<dbReference type="CDD" id="cd07341">
    <property type="entry name" value="M56_BlaR1_MecR1_like"/>
    <property type="match status" value="1"/>
</dbReference>
<accession>A0A2D0NJ02</accession>
<reference evidence="3 4" key="1">
    <citation type="submission" date="2017-10" db="EMBL/GenBank/DDBJ databases">
        <title>The draft genome sequence of Lewinella nigricans NBRC 102662.</title>
        <authorList>
            <person name="Wang K."/>
        </authorList>
    </citation>
    <scope>NUCLEOTIDE SEQUENCE [LARGE SCALE GENOMIC DNA]</scope>
    <source>
        <strain evidence="3 4">NBRC 102662</strain>
    </source>
</reference>
<keyword evidence="1" id="KW-0472">Membrane</keyword>
<gene>
    <name evidence="3" type="ORF">CRP01_00505</name>
</gene>
<keyword evidence="4" id="KW-1185">Reference proteome</keyword>
<evidence type="ECO:0000313" key="4">
    <source>
        <dbReference type="Proteomes" id="UP000223913"/>
    </source>
</evidence>
<dbReference type="AlphaFoldDB" id="A0A2D0NJ02"/>
<protein>
    <recommendedName>
        <fullName evidence="2">Peptidase M56 domain-containing protein</fullName>
    </recommendedName>
</protein>
<evidence type="ECO:0000259" key="2">
    <source>
        <dbReference type="Pfam" id="PF05569"/>
    </source>
</evidence>
<sequence>MSLIRYLLEFSCCLALFYGLYHWLLRKETFFQLNRWYLLLSPVLSMIIPFVDWEVAAEPGTGRWDQVIVPLVSDIQYQQQVIWNNLNGAPAETWSITYLDLFLILYGIGVWIMAYRLIKRTWSLLRLIGEGKQEQRSGYTVVTTHKKLPAASFLSYVFWEDGELDPERKKILEHELVHVRQWHTLDVLLMEIWVMLKWFHPIIYWYRRSLRLTHEYIADAYVSQQTGSRLEYARLLTRSQPIGVSNHLLHQFNSSLKMRLLMLSKHQSEKWKYLKYLFIGPVTGVLFLLFSLSQSGPALEKAEAVLNTAVNQKVPLLNEAVVVAHNSVYKVKWGDTECECRSGNFPNLFKCEDKSFTPEGLNSLIEAEGGFRLIRGGQPQLISDLTLVSKHSKDMGGYKGQFDEMGLRFKRNSPLLEQAVLGDAFRFTFKNEKDHHFEFEIVMSEDPQPNLLEEIIEIGDQQYPLNRFTSHLTKHSSGAVIKMDLSEVKRLQKDLLRVQKTEANYYKVIRATISNQKALRVDVLDIVNSSEVDLSHTHSIRDAIPGDKLSLGLITTEGPVSFSIHIFGDEADAAQPRNKKVLWGQQEIEHFKSLVLSKREIFELMDEPFRLSINGNHEIVGKDAVLHGFQFGENPIGDPTSYPEVFRRIISDAATGTSVLFGGMLTEQEYVLPIFLIYLDQDWREVFSGDKRVNFSSNDRIITLNDAGPEDIQRLLDLPNFSLSAYEIEVDNIKVSAQSSTNILRNLMEDQLPQKQLVIRRLDCMNCR</sequence>
<evidence type="ECO:0000256" key="1">
    <source>
        <dbReference type="SAM" id="Phobius"/>
    </source>
</evidence>
<dbReference type="OrthoDB" id="1522859at2"/>
<feature type="transmembrane region" description="Helical" evidence="1">
    <location>
        <begin position="6"/>
        <end position="24"/>
    </location>
</feature>
<keyword evidence="1" id="KW-1133">Transmembrane helix</keyword>
<feature type="transmembrane region" description="Helical" evidence="1">
    <location>
        <begin position="273"/>
        <end position="292"/>
    </location>
</feature>
<dbReference type="EMBL" id="PDUD01000001">
    <property type="protein sequence ID" value="PHN08427.1"/>
    <property type="molecule type" value="Genomic_DNA"/>
</dbReference>
<feature type="domain" description="Peptidase M56" evidence="2">
    <location>
        <begin position="166"/>
        <end position="263"/>
    </location>
</feature>
<evidence type="ECO:0000313" key="3">
    <source>
        <dbReference type="EMBL" id="PHN08427.1"/>
    </source>
</evidence>
<dbReference type="RefSeq" id="WP_099148019.1">
    <property type="nucleotide sequence ID" value="NZ_PDUD01000001.1"/>
</dbReference>
<proteinExistence type="predicted"/>
<dbReference type="Pfam" id="PF05569">
    <property type="entry name" value="Peptidase_M56"/>
    <property type="match status" value="1"/>
</dbReference>
<dbReference type="InterPro" id="IPR052173">
    <property type="entry name" value="Beta-lactam_resp_regulator"/>
</dbReference>
<comment type="caution">
    <text evidence="3">The sequence shown here is derived from an EMBL/GenBank/DDBJ whole genome shotgun (WGS) entry which is preliminary data.</text>
</comment>
<dbReference type="Proteomes" id="UP000223913">
    <property type="component" value="Unassembled WGS sequence"/>
</dbReference>
<organism evidence="3 4">
    <name type="scientific">Flavilitoribacter nigricans (strain ATCC 23147 / DSM 23189 / NBRC 102662 / NCIMB 1420 / SS-2)</name>
    <name type="common">Lewinella nigricans</name>
    <dbReference type="NCBI Taxonomy" id="1122177"/>
    <lineage>
        <taxon>Bacteria</taxon>
        <taxon>Pseudomonadati</taxon>
        <taxon>Bacteroidota</taxon>
        <taxon>Saprospiria</taxon>
        <taxon>Saprospirales</taxon>
        <taxon>Lewinellaceae</taxon>
        <taxon>Flavilitoribacter</taxon>
    </lineage>
</organism>
<dbReference type="PANTHER" id="PTHR34978:SF3">
    <property type="entry name" value="SLR0241 PROTEIN"/>
    <property type="match status" value="1"/>
</dbReference>
<dbReference type="InterPro" id="IPR008756">
    <property type="entry name" value="Peptidase_M56"/>
</dbReference>